<evidence type="ECO:0000256" key="1">
    <source>
        <dbReference type="SAM" id="MobiDB-lite"/>
    </source>
</evidence>
<evidence type="ECO:0000313" key="3">
    <source>
        <dbReference type="Proteomes" id="UP000050525"/>
    </source>
</evidence>
<reference evidence="2 3" key="1">
    <citation type="journal article" date="2012" name="Genome Biol.">
        <title>Sequencing three crocodilian genomes to illuminate the evolution of archosaurs and amniotes.</title>
        <authorList>
            <person name="St John J.A."/>
            <person name="Braun E.L."/>
            <person name="Isberg S.R."/>
            <person name="Miles L.G."/>
            <person name="Chong A.Y."/>
            <person name="Gongora J."/>
            <person name="Dalzell P."/>
            <person name="Moran C."/>
            <person name="Bed'hom B."/>
            <person name="Abzhanov A."/>
            <person name="Burgess S.C."/>
            <person name="Cooksey A.M."/>
            <person name="Castoe T.A."/>
            <person name="Crawford N.G."/>
            <person name="Densmore L.D."/>
            <person name="Drew J.C."/>
            <person name="Edwards S.V."/>
            <person name="Faircloth B.C."/>
            <person name="Fujita M.K."/>
            <person name="Greenwold M.J."/>
            <person name="Hoffmann F.G."/>
            <person name="Howard J.M."/>
            <person name="Iguchi T."/>
            <person name="Janes D.E."/>
            <person name="Khan S.Y."/>
            <person name="Kohno S."/>
            <person name="de Koning A.J."/>
            <person name="Lance S.L."/>
            <person name="McCarthy F.M."/>
            <person name="McCormack J.E."/>
            <person name="Merchant M.E."/>
            <person name="Peterson D.G."/>
            <person name="Pollock D.D."/>
            <person name="Pourmand N."/>
            <person name="Raney B.J."/>
            <person name="Roessler K.A."/>
            <person name="Sanford J.R."/>
            <person name="Sawyer R.H."/>
            <person name="Schmidt C.J."/>
            <person name="Triplett E.W."/>
            <person name="Tuberville T.D."/>
            <person name="Venegas-Anaya M."/>
            <person name="Howard J.T."/>
            <person name="Jarvis E.D."/>
            <person name="Guillette L.J.Jr."/>
            <person name="Glenn T.C."/>
            <person name="Green R.E."/>
            <person name="Ray D.A."/>
        </authorList>
    </citation>
    <scope>NUCLEOTIDE SEQUENCE [LARGE SCALE GENOMIC DNA]</scope>
    <source>
        <strain evidence="2">KSC_2009_1</strain>
    </source>
</reference>
<name>A0A151P0Y1_ALLMI</name>
<organism evidence="2 3">
    <name type="scientific">Alligator mississippiensis</name>
    <name type="common">American alligator</name>
    <dbReference type="NCBI Taxonomy" id="8496"/>
    <lineage>
        <taxon>Eukaryota</taxon>
        <taxon>Metazoa</taxon>
        <taxon>Chordata</taxon>
        <taxon>Craniata</taxon>
        <taxon>Vertebrata</taxon>
        <taxon>Euteleostomi</taxon>
        <taxon>Archelosauria</taxon>
        <taxon>Archosauria</taxon>
        <taxon>Crocodylia</taxon>
        <taxon>Alligatoridae</taxon>
        <taxon>Alligatorinae</taxon>
        <taxon>Alligator</taxon>
    </lineage>
</organism>
<dbReference type="AlphaFoldDB" id="A0A151P0Y1"/>
<dbReference type="Proteomes" id="UP000050525">
    <property type="component" value="Unassembled WGS sequence"/>
</dbReference>
<evidence type="ECO:0000313" key="2">
    <source>
        <dbReference type="EMBL" id="KYO42762.1"/>
    </source>
</evidence>
<feature type="compositionally biased region" description="Low complexity" evidence="1">
    <location>
        <begin position="178"/>
        <end position="195"/>
    </location>
</feature>
<feature type="region of interest" description="Disordered" evidence="1">
    <location>
        <begin position="160"/>
        <end position="225"/>
    </location>
</feature>
<keyword evidence="3" id="KW-1185">Reference proteome</keyword>
<dbReference type="EMBL" id="AKHW03001351">
    <property type="protein sequence ID" value="KYO42762.1"/>
    <property type="molecule type" value="Genomic_DNA"/>
</dbReference>
<protein>
    <submittedName>
        <fullName evidence="2">Uncharacterized protein</fullName>
    </submittedName>
</protein>
<gene>
    <name evidence="2" type="ORF">Y1Q_0016158</name>
</gene>
<accession>A0A151P0Y1</accession>
<sequence length="225" mass="23845">MTERATILRKGSVIYLAPVSTWIQVTAAMGTGQDDAFPPYNKPSLLYSCLSDSRCRTDIYRCSGLQKEYAMPGSISGPGCQRETPARFISRTHLQLRPGDVIKRHYLEKIKASPESTGRGMPGAGETVGNRCVGGIRLWQGAKEPMQRKAVVAARAVGDPHAGDNQWGSEELAEKPVAAATRAAGGAPTAGGQRQDAGPEVDPGGDKENTGWGENVGPNPGDALE</sequence>
<proteinExistence type="predicted"/>
<comment type="caution">
    <text evidence="2">The sequence shown here is derived from an EMBL/GenBank/DDBJ whole genome shotgun (WGS) entry which is preliminary data.</text>
</comment>